<dbReference type="Proteomes" id="UP001497525">
    <property type="component" value="Unassembled WGS sequence"/>
</dbReference>
<dbReference type="SUPFAM" id="SSF47473">
    <property type="entry name" value="EF-hand"/>
    <property type="match status" value="1"/>
</dbReference>
<dbReference type="InterPro" id="IPR002048">
    <property type="entry name" value="EF_hand_dom"/>
</dbReference>
<name>A0AAV2TQT5_CALDB</name>
<evidence type="ECO:0000259" key="1">
    <source>
        <dbReference type="PROSITE" id="PS50222"/>
    </source>
</evidence>
<organism evidence="2 3">
    <name type="scientific">Calicophoron daubneyi</name>
    <name type="common">Rumen fluke</name>
    <name type="synonym">Paramphistomum daubneyi</name>
    <dbReference type="NCBI Taxonomy" id="300641"/>
    <lineage>
        <taxon>Eukaryota</taxon>
        <taxon>Metazoa</taxon>
        <taxon>Spiralia</taxon>
        <taxon>Lophotrochozoa</taxon>
        <taxon>Platyhelminthes</taxon>
        <taxon>Trematoda</taxon>
        <taxon>Digenea</taxon>
        <taxon>Plagiorchiida</taxon>
        <taxon>Pronocephalata</taxon>
        <taxon>Paramphistomoidea</taxon>
        <taxon>Paramphistomidae</taxon>
        <taxon>Calicophoron</taxon>
    </lineage>
</organism>
<accession>A0AAV2TQT5</accession>
<dbReference type="Gene3D" id="1.10.238.10">
    <property type="entry name" value="EF-hand"/>
    <property type="match status" value="1"/>
</dbReference>
<dbReference type="EMBL" id="CAXLJL010000612">
    <property type="protein sequence ID" value="CAL5139598.1"/>
    <property type="molecule type" value="Genomic_DNA"/>
</dbReference>
<feature type="domain" description="EF-hand" evidence="1">
    <location>
        <begin position="69"/>
        <end position="104"/>
    </location>
</feature>
<proteinExistence type="predicted"/>
<gene>
    <name evidence="2" type="ORF">CDAUBV1_LOCUS14717</name>
</gene>
<dbReference type="PROSITE" id="PS50222">
    <property type="entry name" value="EF_HAND_2"/>
    <property type="match status" value="2"/>
</dbReference>
<dbReference type="AlphaFoldDB" id="A0AAV2TQT5"/>
<dbReference type="Pfam" id="PF13499">
    <property type="entry name" value="EF-hand_7"/>
    <property type="match status" value="1"/>
</dbReference>
<dbReference type="InterPro" id="IPR011992">
    <property type="entry name" value="EF-hand-dom_pair"/>
</dbReference>
<feature type="domain" description="EF-hand" evidence="1">
    <location>
        <begin position="32"/>
        <end position="67"/>
    </location>
</feature>
<sequence length="106" mass="12420">MRDLFALWDVCRIYSTFALNNRVILNFTDLLFRGEELKQILETMDTNGDGMASASELLLYFRNNKNPNINKEFILQYLSRYDLNHDARIDLNELTQAYAHHNLSSS</sequence>
<evidence type="ECO:0000313" key="2">
    <source>
        <dbReference type="EMBL" id="CAL5139598.1"/>
    </source>
</evidence>
<protein>
    <recommendedName>
        <fullName evidence="1">EF-hand domain-containing protein</fullName>
    </recommendedName>
</protein>
<evidence type="ECO:0000313" key="3">
    <source>
        <dbReference type="Proteomes" id="UP001497525"/>
    </source>
</evidence>
<comment type="caution">
    <text evidence="2">The sequence shown here is derived from an EMBL/GenBank/DDBJ whole genome shotgun (WGS) entry which is preliminary data.</text>
</comment>
<reference evidence="2" key="1">
    <citation type="submission" date="2024-06" db="EMBL/GenBank/DDBJ databases">
        <authorList>
            <person name="Liu X."/>
            <person name="Lenzi L."/>
            <person name="Haldenby T S."/>
            <person name="Uol C."/>
        </authorList>
    </citation>
    <scope>NUCLEOTIDE SEQUENCE</scope>
</reference>
<dbReference type="GO" id="GO:0005509">
    <property type="term" value="F:calcium ion binding"/>
    <property type="evidence" value="ECO:0007669"/>
    <property type="project" value="InterPro"/>
</dbReference>